<name>A0A9J5W8D8_SOLCO</name>
<protein>
    <submittedName>
        <fullName evidence="2">Uncharacterized protein</fullName>
    </submittedName>
</protein>
<sequence>MPINNFTMKSQASSGKIFRSETKLVIPESRFGSFLPARFQTNAEDKGDESDSWSVQLEPYETGSYQLARRLQCSEEDSASQPTLLEKPAYEGNMEVDGKQAEEKKEEPQFQEVKKKKRINKRQKAPQPRYDWKAQ</sequence>
<dbReference type="Proteomes" id="UP000824120">
    <property type="component" value="Chromosome 12"/>
</dbReference>
<feature type="region of interest" description="Disordered" evidence="1">
    <location>
        <begin position="71"/>
        <end position="135"/>
    </location>
</feature>
<accession>A0A9J5W8D8</accession>
<evidence type="ECO:0000313" key="3">
    <source>
        <dbReference type="Proteomes" id="UP000824120"/>
    </source>
</evidence>
<evidence type="ECO:0000256" key="1">
    <source>
        <dbReference type="SAM" id="MobiDB-lite"/>
    </source>
</evidence>
<comment type="caution">
    <text evidence="2">The sequence shown here is derived from an EMBL/GenBank/DDBJ whole genome shotgun (WGS) entry which is preliminary data.</text>
</comment>
<dbReference type="EMBL" id="JACXVP010000012">
    <property type="protein sequence ID" value="KAG5571861.1"/>
    <property type="molecule type" value="Genomic_DNA"/>
</dbReference>
<feature type="compositionally biased region" description="Basic and acidic residues" evidence="1">
    <location>
        <begin position="96"/>
        <end position="108"/>
    </location>
</feature>
<evidence type="ECO:0000313" key="2">
    <source>
        <dbReference type="EMBL" id="KAG5571861.1"/>
    </source>
</evidence>
<reference evidence="2 3" key="1">
    <citation type="submission" date="2020-09" db="EMBL/GenBank/DDBJ databases">
        <title>De no assembly of potato wild relative species, Solanum commersonii.</title>
        <authorList>
            <person name="Cho K."/>
        </authorList>
    </citation>
    <scope>NUCLEOTIDE SEQUENCE [LARGE SCALE GENOMIC DNA]</scope>
    <source>
        <strain evidence="2">LZ3.2</strain>
        <tissue evidence="2">Leaf</tissue>
    </source>
</reference>
<dbReference type="AlphaFoldDB" id="A0A9J5W8D8"/>
<gene>
    <name evidence="2" type="ORF">H5410_061627</name>
</gene>
<keyword evidence="3" id="KW-1185">Reference proteome</keyword>
<proteinExistence type="predicted"/>
<feature type="compositionally biased region" description="Basic residues" evidence="1">
    <location>
        <begin position="114"/>
        <end position="124"/>
    </location>
</feature>
<organism evidence="2 3">
    <name type="scientific">Solanum commersonii</name>
    <name type="common">Commerson's wild potato</name>
    <name type="synonym">Commerson's nightshade</name>
    <dbReference type="NCBI Taxonomy" id="4109"/>
    <lineage>
        <taxon>Eukaryota</taxon>
        <taxon>Viridiplantae</taxon>
        <taxon>Streptophyta</taxon>
        <taxon>Embryophyta</taxon>
        <taxon>Tracheophyta</taxon>
        <taxon>Spermatophyta</taxon>
        <taxon>Magnoliopsida</taxon>
        <taxon>eudicotyledons</taxon>
        <taxon>Gunneridae</taxon>
        <taxon>Pentapetalae</taxon>
        <taxon>asterids</taxon>
        <taxon>lamiids</taxon>
        <taxon>Solanales</taxon>
        <taxon>Solanaceae</taxon>
        <taxon>Solanoideae</taxon>
        <taxon>Solaneae</taxon>
        <taxon>Solanum</taxon>
    </lineage>
</organism>